<evidence type="ECO:0000313" key="1">
    <source>
        <dbReference type="EMBL" id="SFV56671.1"/>
    </source>
</evidence>
<reference evidence="1" key="1">
    <citation type="submission" date="2016-10" db="EMBL/GenBank/DDBJ databases">
        <authorList>
            <person name="de Groot N.N."/>
        </authorList>
    </citation>
    <scope>NUCLEOTIDE SEQUENCE</scope>
</reference>
<protein>
    <submittedName>
        <fullName evidence="1">Uncharacterized protein</fullName>
    </submittedName>
</protein>
<proteinExistence type="predicted"/>
<gene>
    <name evidence="1" type="ORF">MNB_SV-10-454</name>
</gene>
<sequence>MSDEIDNAAEWHNFLCEAADEWMIDEVFTRIFPVAENIFKSLLLNNVSWVNETFIKDFQKKYENISLSKADEVSLLMYESAKIAGDDAVYIVYCEAIKNALFTASSWIYLLEKVIVYSRTPVYPLKIYFEIRKEVFLLKDILALARCWRSLCEKYNIVYDEELKMLLNDAVSVTRTDIENLFFVLFLSEFDHLNEARKRLDKVLDALVKKIRNGEMSYQEVKVLISKLFEKHRDQDEATSAMIGTVSNRLFGVFYENQNR</sequence>
<dbReference type="AlphaFoldDB" id="A0A1W1BT79"/>
<organism evidence="1">
    <name type="scientific">hydrothermal vent metagenome</name>
    <dbReference type="NCBI Taxonomy" id="652676"/>
    <lineage>
        <taxon>unclassified sequences</taxon>
        <taxon>metagenomes</taxon>
        <taxon>ecological metagenomes</taxon>
    </lineage>
</organism>
<accession>A0A1W1BT79</accession>
<name>A0A1W1BT79_9ZZZZ</name>
<dbReference type="EMBL" id="FPHL01000014">
    <property type="protein sequence ID" value="SFV56671.1"/>
    <property type="molecule type" value="Genomic_DNA"/>
</dbReference>